<dbReference type="EMBL" id="MNAD01000957">
    <property type="protein sequence ID" value="OJT09260.1"/>
    <property type="molecule type" value="Genomic_DNA"/>
</dbReference>
<dbReference type="InterPro" id="IPR017907">
    <property type="entry name" value="Znf_RING_CS"/>
</dbReference>
<keyword evidence="3" id="KW-0862">Zinc</keyword>
<dbReference type="SUPFAM" id="SSF57850">
    <property type="entry name" value="RING/U-box"/>
    <property type="match status" value="1"/>
</dbReference>
<dbReference type="STRING" id="154538.A0A1M2VNY7"/>
<gene>
    <name evidence="7" type="ORF">TRAPUB_14257</name>
</gene>
<comment type="caution">
    <text evidence="7">The sequence shown here is derived from an EMBL/GenBank/DDBJ whole genome shotgun (WGS) entry which is preliminary data.</text>
</comment>
<feature type="compositionally biased region" description="Basic and acidic residues" evidence="5">
    <location>
        <begin position="39"/>
        <end position="53"/>
    </location>
</feature>
<keyword evidence="4" id="KW-0175">Coiled coil</keyword>
<keyword evidence="8" id="KW-1185">Reference proteome</keyword>
<evidence type="ECO:0000256" key="1">
    <source>
        <dbReference type="ARBA" id="ARBA00022723"/>
    </source>
</evidence>
<dbReference type="Gene3D" id="3.30.40.10">
    <property type="entry name" value="Zinc/RING finger domain, C3HC4 (zinc finger)"/>
    <property type="match status" value="1"/>
</dbReference>
<organism evidence="7 8">
    <name type="scientific">Trametes pubescens</name>
    <name type="common">White-rot fungus</name>
    <dbReference type="NCBI Taxonomy" id="154538"/>
    <lineage>
        <taxon>Eukaryota</taxon>
        <taxon>Fungi</taxon>
        <taxon>Dikarya</taxon>
        <taxon>Basidiomycota</taxon>
        <taxon>Agaricomycotina</taxon>
        <taxon>Agaricomycetes</taxon>
        <taxon>Polyporales</taxon>
        <taxon>Polyporaceae</taxon>
        <taxon>Trametes</taxon>
    </lineage>
</organism>
<evidence type="ECO:0000256" key="3">
    <source>
        <dbReference type="ARBA" id="ARBA00022833"/>
    </source>
</evidence>
<dbReference type="PROSITE" id="PS00518">
    <property type="entry name" value="ZF_RING_1"/>
    <property type="match status" value="1"/>
</dbReference>
<feature type="region of interest" description="Disordered" evidence="5">
    <location>
        <begin position="1"/>
        <end position="92"/>
    </location>
</feature>
<accession>A0A1M2VNY7</accession>
<name>A0A1M2VNY7_TRAPU</name>
<dbReference type="InterPro" id="IPR027370">
    <property type="entry name" value="Znf-RING_euk"/>
</dbReference>
<keyword evidence="2" id="KW-0863">Zinc-finger</keyword>
<evidence type="ECO:0000313" key="7">
    <source>
        <dbReference type="EMBL" id="OJT09260.1"/>
    </source>
</evidence>
<keyword evidence="1" id="KW-0479">Metal-binding</keyword>
<feature type="coiled-coil region" evidence="4">
    <location>
        <begin position="92"/>
        <end position="119"/>
    </location>
</feature>
<proteinExistence type="predicted"/>
<evidence type="ECO:0000259" key="6">
    <source>
        <dbReference type="Pfam" id="PF13445"/>
    </source>
</evidence>
<evidence type="ECO:0000256" key="2">
    <source>
        <dbReference type="ARBA" id="ARBA00022771"/>
    </source>
</evidence>
<dbReference type="OrthoDB" id="3219336at2759"/>
<dbReference type="GO" id="GO:0008270">
    <property type="term" value="F:zinc ion binding"/>
    <property type="evidence" value="ECO:0007669"/>
    <property type="project" value="UniProtKB-KW"/>
</dbReference>
<evidence type="ECO:0000256" key="5">
    <source>
        <dbReference type="SAM" id="MobiDB-lite"/>
    </source>
</evidence>
<dbReference type="Pfam" id="PF13445">
    <property type="entry name" value="zf-RING_UBOX"/>
    <property type="match status" value="1"/>
</dbReference>
<sequence>MPVTRTESKQASRSATHHRPGSVDVRPADSDIVTLSSDDDARPRKKVAVERKTARQRAKQKARAPLPPSTEIIEISSDDDEPPAKCRSSGSMSVLERRVKELEEENKKCKQAVLAAQAALQAKAPPSSNPPAKQGTPAPDVKFDKLRDMHYENVESLHVCPLPIPTLTSVLTLRSPALARLACGHTFCKDCLQDWFSTTLAQHMAAHPHYDPQVIVPAHWRAALARPNLSPLDRRHIEREIQRHAEAIPQPAYSCPTCRVEVRNKPAENFVVKHMVRTIAGAQGESCPKDNAAPRLVGQVVEGPWDGFIPFAYGFS</sequence>
<reference evidence="7 8" key="1">
    <citation type="submission" date="2016-10" db="EMBL/GenBank/DDBJ databases">
        <title>Genome sequence of the basidiomycete white-rot fungus Trametes pubescens.</title>
        <authorList>
            <person name="Makela M.R."/>
            <person name="Granchi Z."/>
            <person name="Peng M."/>
            <person name="De Vries R.P."/>
            <person name="Grigoriev I."/>
            <person name="Riley R."/>
            <person name="Hilden K."/>
        </authorList>
    </citation>
    <scope>NUCLEOTIDE SEQUENCE [LARGE SCALE GENOMIC DNA]</scope>
    <source>
        <strain evidence="7 8">FBCC735</strain>
    </source>
</reference>
<dbReference type="Proteomes" id="UP000184267">
    <property type="component" value="Unassembled WGS sequence"/>
</dbReference>
<dbReference type="AlphaFoldDB" id="A0A1M2VNY7"/>
<protein>
    <recommendedName>
        <fullName evidence="6">Zinc finger RING-type eukaryotic domain-containing protein</fullName>
    </recommendedName>
</protein>
<dbReference type="OMA" id="ICTLKMW"/>
<dbReference type="InterPro" id="IPR013083">
    <property type="entry name" value="Znf_RING/FYVE/PHD"/>
</dbReference>
<evidence type="ECO:0000313" key="8">
    <source>
        <dbReference type="Proteomes" id="UP000184267"/>
    </source>
</evidence>
<feature type="compositionally biased region" description="Basic and acidic residues" evidence="5">
    <location>
        <begin position="1"/>
        <end position="10"/>
    </location>
</feature>
<feature type="domain" description="Zinc finger RING-type eukaryotic" evidence="6">
    <location>
        <begin position="175"/>
        <end position="196"/>
    </location>
</feature>
<evidence type="ECO:0000256" key="4">
    <source>
        <dbReference type="SAM" id="Coils"/>
    </source>
</evidence>